<dbReference type="OrthoDB" id="73875at2759"/>
<protein>
    <submittedName>
        <fullName evidence="3">Uncharacterized protein</fullName>
    </submittedName>
</protein>
<dbReference type="Proteomes" id="UP000000724">
    <property type="component" value="Contig Pc00c16"/>
</dbReference>
<keyword evidence="2" id="KW-0812">Transmembrane</keyword>
<feature type="transmembrane region" description="Helical" evidence="2">
    <location>
        <begin position="99"/>
        <end position="119"/>
    </location>
</feature>
<evidence type="ECO:0000256" key="2">
    <source>
        <dbReference type="SAM" id="Phobius"/>
    </source>
</evidence>
<reference evidence="3 4" key="1">
    <citation type="journal article" date="2008" name="Nat. Biotechnol.">
        <title>Genome sequencing and analysis of the filamentous fungus Penicillium chrysogenum.</title>
        <authorList>
            <person name="van den Berg M.A."/>
            <person name="Albang R."/>
            <person name="Albermann K."/>
            <person name="Badger J.H."/>
            <person name="Daran J.-M."/>
            <person name="Driessen A.J.M."/>
            <person name="Garcia-Estrada C."/>
            <person name="Fedorova N.D."/>
            <person name="Harris D.M."/>
            <person name="Heijne W.H.M."/>
            <person name="Joardar V.S."/>
            <person name="Kiel J.A.K.W."/>
            <person name="Kovalchuk A."/>
            <person name="Martin J.F."/>
            <person name="Nierman W.C."/>
            <person name="Nijland J.G."/>
            <person name="Pronk J.T."/>
            <person name="Roubos J.A."/>
            <person name="van der Klei I.J."/>
            <person name="van Peij N.N.M.E."/>
            <person name="Veenhuis M."/>
            <person name="von Doehren H."/>
            <person name="Wagner C."/>
            <person name="Wortman J.R."/>
            <person name="Bovenberg R.A.L."/>
        </authorList>
    </citation>
    <scope>NUCLEOTIDE SEQUENCE [LARGE SCALE GENOMIC DNA]</scope>
    <source>
        <strain evidence="4">ATCC 28089 / DSM 1075 / NRRL 1951 / Wisconsin 54-1255</strain>
    </source>
</reference>
<evidence type="ECO:0000313" key="3">
    <source>
        <dbReference type="EMBL" id="CAP93251.1"/>
    </source>
</evidence>
<dbReference type="AlphaFoldDB" id="B6H8H3"/>
<keyword evidence="2" id="KW-1133">Transmembrane helix</keyword>
<evidence type="ECO:0000313" key="4">
    <source>
        <dbReference type="Proteomes" id="UP000000724"/>
    </source>
</evidence>
<sequence>MKDRYLKPVISLQNTFSCIKELPLGVPCRKLVLQLKGVVELAAQAKAVEDRVFYQRCPRLGVFAWSQPSSNWKQLDPESREDSKKIDYWASWQKRTGKLLSSFFAIGLSNLGTLCLFALDWTHDCKYAELKVVDAERCLLKYLLTLLLGIEYVEDVDNAKMAQLLKPADLDGSEHERQQFARRRKRTPLSERTAKCLATSHLLVHPILLKPAPGLASYTLGQKTTISERHAQIFQAPIYIVRVMTHLSPQGRRWFPSMYQSHQRDRGSQDPYDLANDVSETI</sequence>
<feature type="region of interest" description="Disordered" evidence="1">
    <location>
        <begin position="259"/>
        <end position="282"/>
    </location>
</feature>
<proteinExistence type="predicted"/>
<dbReference type="HOGENOM" id="CLU_987315_0_0_1"/>
<accession>B6H8H3</accession>
<dbReference type="VEuPathDB" id="FungiDB:PCH_Pc16g05810"/>
<evidence type="ECO:0000256" key="1">
    <source>
        <dbReference type="SAM" id="MobiDB-lite"/>
    </source>
</evidence>
<keyword evidence="4" id="KW-1185">Reference proteome</keyword>
<gene>
    <name evidence="3" type="ORF">Pc16g05810</name>
    <name evidence="3" type="ORF">PCH_Pc16g05810</name>
</gene>
<keyword evidence="2" id="KW-0472">Membrane</keyword>
<name>B6H8H3_PENRW</name>
<dbReference type="EMBL" id="AM920431">
    <property type="protein sequence ID" value="CAP93251.1"/>
    <property type="molecule type" value="Genomic_DNA"/>
</dbReference>
<organism evidence="3 4">
    <name type="scientific">Penicillium rubens (strain ATCC 28089 / DSM 1075 / NRRL 1951 / Wisconsin 54-1255)</name>
    <name type="common">Penicillium chrysogenum</name>
    <dbReference type="NCBI Taxonomy" id="500485"/>
    <lineage>
        <taxon>Eukaryota</taxon>
        <taxon>Fungi</taxon>
        <taxon>Dikarya</taxon>
        <taxon>Ascomycota</taxon>
        <taxon>Pezizomycotina</taxon>
        <taxon>Eurotiomycetes</taxon>
        <taxon>Eurotiomycetidae</taxon>
        <taxon>Eurotiales</taxon>
        <taxon>Aspergillaceae</taxon>
        <taxon>Penicillium</taxon>
        <taxon>Penicillium chrysogenum species complex</taxon>
    </lineage>
</organism>